<gene>
    <name evidence="1" type="ORF">BG04_1496</name>
</gene>
<sequence>MRHIILVLTLLVVGTLGYQMRYRVLNSLFGNSFIRSLAVRSFFNLPFVRDRLMKQVFR</sequence>
<dbReference type="HOGENOM" id="CLU_193672_1_0_9"/>
<reference evidence="1 2" key="1">
    <citation type="journal article" date="2015" name="Genome Announc.">
        <title>Complete genome sequences for 35 biothreat assay-relevant bacillus species.</title>
        <authorList>
            <person name="Johnson S.L."/>
            <person name="Daligault H.E."/>
            <person name="Davenport K.W."/>
            <person name="Jaissle J."/>
            <person name="Frey K.G."/>
            <person name="Ladner J.T."/>
            <person name="Broomall S.M."/>
            <person name="Bishop-Lilly K.A."/>
            <person name="Bruce D.C."/>
            <person name="Gibbons H.S."/>
            <person name="Coyne S.R."/>
            <person name="Lo C.C."/>
            <person name="Meincke L."/>
            <person name="Munk A.C."/>
            <person name="Koroleva G.I."/>
            <person name="Rosenzweig C.N."/>
            <person name="Palacios G.F."/>
            <person name="Redden C.L."/>
            <person name="Minogue T.D."/>
            <person name="Chain P.S."/>
        </authorList>
    </citation>
    <scope>NUCLEOTIDE SEQUENCE [LARGE SCALE GENOMIC DNA]</scope>
    <source>
        <strain evidence="2">ATCC 14581 / DSM 32 / JCM 2506 / NBRC 15308 / NCIMB 9376 / NCTC 10342 / NRRL B-14308 / VKM B-512</strain>
    </source>
</reference>
<protein>
    <submittedName>
        <fullName evidence="1">Uncharacterized protein</fullName>
    </submittedName>
</protein>
<dbReference type="EMBL" id="CP009920">
    <property type="protein sequence ID" value="AJI20444.1"/>
    <property type="molecule type" value="Genomic_DNA"/>
</dbReference>
<dbReference type="KEGG" id="bmeg:BG04_1496"/>
<dbReference type="RefSeq" id="WP_168797076.1">
    <property type="nucleotide sequence ID" value="NZ_BCVB01000008.1"/>
</dbReference>
<evidence type="ECO:0000313" key="1">
    <source>
        <dbReference type="EMBL" id="AJI20444.1"/>
    </source>
</evidence>
<dbReference type="Proteomes" id="UP000031829">
    <property type="component" value="Chromosome"/>
</dbReference>
<accession>A0A0B6AKZ5</accession>
<dbReference type="GeneID" id="93646238"/>
<name>A0A0B6AKZ5_PRIM2</name>
<evidence type="ECO:0000313" key="2">
    <source>
        <dbReference type="Proteomes" id="UP000031829"/>
    </source>
</evidence>
<dbReference type="AlphaFoldDB" id="A0A0B6AKZ5"/>
<proteinExistence type="predicted"/>
<organism evidence="1 2">
    <name type="scientific">Priestia megaterium (strain ATCC 14581 / DSM 32 / CCUG 1817 / JCM 2506 / NBRC 15308 / NCIMB 9376 / NCTC 10342 / NRRL B-14308 / VKM B-512 / Ford 19)</name>
    <name type="common">Bacillus megaterium</name>
    <dbReference type="NCBI Taxonomy" id="1348623"/>
    <lineage>
        <taxon>Bacteria</taxon>
        <taxon>Bacillati</taxon>
        <taxon>Bacillota</taxon>
        <taxon>Bacilli</taxon>
        <taxon>Bacillales</taxon>
        <taxon>Bacillaceae</taxon>
        <taxon>Priestia</taxon>
    </lineage>
</organism>